<dbReference type="PANTHER" id="PTHR23076">
    <property type="entry name" value="METALLOPROTEASE M41 FTSH"/>
    <property type="match status" value="1"/>
</dbReference>
<name>A0A6J6HEU0_9ZZZZ</name>
<evidence type="ECO:0000313" key="2">
    <source>
        <dbReference type="EMBL" id="CAB4609845.1"/>
    </source>
</evidence>
<dbReference type="AlphaFoldDB" id="A0A6J6HEU0"/>
<gene>
    <name evidence="2" type="ORF">UFOPK1856_00358</name>
</gene>
<dbReference type="GO" id="GO:0004222">
    <property type="term" value="F:metalloendopeptidase activity"/>
    <property type="evidence" value="ECO:0007669"/>
    <property type="project" value="InterPro"/>
</dbReference>
<dbReference type="GO" id="GO:0030163">
    <property type="term" value="P:protein catabolic process"/>
    <property type="evidence" value="ECO:0007669"/>
    <property type="project" value="TreeGrafter"/>
</dbReference>
<proteinExistence type="predicted"/>
<dbReference type="GO" id="GO:0005524">
    <property type="term" value="F:ATP binding"/>
    <property type="evidence" value="ECO:0007669"/>
    <property type="project" value="InterPro"/>
</dbReference>
<evidence type="ECO:0000259" key="1">
    <source>
        <dbReference type="Pfam" id="PF01434"/>
    </source>
</evidence>
<organism evidence="2">
    <name type="scientific">freshwater metagenome</name>
    <dbReference type="NCBI Taxonomy" id="449393"/>
    <lineage>
        <taxon>unclassified sequences</taxon>
        <taxon>metagenomes</taxon>
        <taxon>ecological metagenomes</taxon>
    </lineage>
</organism>
<dbReference type="Gene3D" id="1.20.58.760">
    <property type="entry name" value="Peptidase M41"/>
    <property type="match status" value="1"/>
</dbReference>
<dbReference type="InterPro" id="IPR000642">
    <property type="entry name" value="Peptidase_M41"/>
</dbReference>
<dbReference type="InterPro" id="IPR037219">
    <property type="entry name" value="Peptidase_M41-like"/>
</dbReference>
<dbReference type="GO" id="GO:0005886">
    <property type="term" value="C:plasma membrane"/>
    <property type="evidence" value="ECO:0007669"/>
    <property type="project" value="TreeGrafter"/>
</dbReference>
<reference evidence="2" key="1">
    <citation type="submission" date="2020-05" db="EMBL/GenBank/DDBJ databases">
        <authorList>
            <person name="Chiriac C."/>
            <person name="Salcher M."/>
            <person name="Ghai R."/>
            <person name="Kavagutti S V."/>
        </authorList>
    </citation>
    <scope>NUCLEOTIDE SEQUENCE</scope>
</reference>
<dbReference type="GO" id="GO:0006508">
    <property type="term" value="P:proteolysis"/>
    <property type="evidence" value="ECO:0007669"/>
    <property type="project" value="InterPro"/>
</dbReference>
<dbReference type="GO" id="GO:0004176">
    <property type="term" value="F:ATP-dependent peptidase activity"/>
    <property type="evidence" value="ECO:0007669"/>
    <property type="project" value="InterPro"/>
</dbReference>
<dbReference type="EMBL" id="CAEZUV010000032">
    <property type="protein sequence ID" value="CAB4609845.1"/>
    <property type="molecule type" value="Genomic_DNA"/>
</dbReference>
<feature type="domain" description="Peptidase M41" evidence="1">
    <location>
        <begin position="2"/>
        <end position="145"/>
    </location>
</feature>
<protein>
    <submittedName>
        <fullName evidence="2">Unannotated protein</fullName>
    </submittedName>
</protein>
<accession>A0A6J6HEU0</accession>
<sequence length="194" mass="21115">MVASIPPDDQFTRWKSEYQSAILVSLASLAGERMFFDGDNSSGVSGDLESATTIASLMEGHWGMGSTISSHVSNRRFEMGAPGGGKGKDDTEKQMRMALSDRIEENLGSLLTQAEEILRENRNQVLALAHALETYKTMSGEDVAAVIEGVKGSIVDGRPYLDPNFLAEIEKYHSASVVAHREHRIPDVHLPVIG</sequence>
<dbReference type="Pfam" id="PF01434">
    <property type="entry name" value="Peptidase_M41"/>
    <property type="match status" value="1"/>
</dbReference>
<dbReference type="SUPFAM" id="SSF140990">
    <property type="entry name" value="FtsH protease domain-like"/>
    <property type="match status" value="1"/>
</dbReference>
<dbReference type="PANTHER" id="PTHR23076:SF97">
    <property type="entry name" value="ATP-DEPENDENT ZINC METALLOPROTEASE YME1L1"/>
    <property type="match status" value="1"/>
</dbReference>